<name>A0A2N1MUT6_9GLOM</name>
<dbReference type="VEuPathDB" id="FungiDB:RhiirA1_463707"/>
<feature type="domain" description="Helicase ATP-binding" evidence="6">
    <location>
        <begin position="1"/>
        <end position="125"/>
    </location>
</feature>
<dbReference type="GO" id="GO:0000724">
    <property type="term" value="P:double-strand break repair via homologous recombination"/>
    <property type="evidence" value="ECO:0007669"/>
    <property type="project" value="TreeGrafter"/>
</dbReference>
<dbReference type="GO" id="GO:0009378">
    <property type="term" value="F:four-way junction helicase activity"/>
    <property type="evidence" value="ECO:0007669"/>
    <property type="project" value="TreeGrafter"/>
</dbReference>
<dbReference type="GO" id="GO:0005737">
    <property type="term" value="C:cytoplasm"/>
    <property type="evidence" value="ECO:0007669"/>
    <property type="project" value="TreeGrafter"/>
</dbReference>
<dbReference type="PANTHER" id="PTHR13710">
    <property type="entry name" value="DNA HELICASE RECQ FAMILY MEMBER"/>
    <property type="match status" value="1"/>
</dbReference>
<reference evidence="7 9" key="2">
    <citation type="submission" date="2017-10" db="EMBL/GenBank/DDBJ databases">
        <title>Extensive intraspecific genome diversity in a model arbuscular mycorrhizal fungus.</title>
        <authorList>
            <person name="Chen E.C.H."/>
            <person name="Morin E."/>
            <person name="Baudet D."/>
            <person name="Noel J."/>
            <person name="Ndikumana S."/>
            <person name="Charron P."/>
            <person name="St-Onge C."/>
            <person name="Giorgi J."/>
            <person name="Grigoriev I.V."/>
            <person name="Roux C."/>
            <person name="Martin F.M."/>
            <person name="Corradi N."/>
        </authorList>
    </citation>
    <scope>NUCLEOTIDE SEQUENCE [LARGE SCALE GENOMIC DNA]</scope>
    <source>
        <strain evidence="7 9">C2</strain>
    </source>
</reference>
<dbReference type="Gene3D" id="3.40.50.300">
    <property type="entry name" value="P-loop containing nucleotide triphosphate hydrolases"/>
    <property type="match status" value="2"/>
</dbReference>
<evidence type="ECO:0000313" key="9">
    <source>
        <dbReference type="Proteomes" id="UP000233469"/>
    </source>
</evidence>
<feature type="non-terminal residue" evidence="7">
    <location>
        <position position="1"/>
    </location>
</feature>
<evidence type="ECO:0000313" key="8">
    <source>
        <dbReference type="EMBL" id="PKK67218.1"/>
    </source>
</evidence>
<protein>
    <recommendedName>
        <fullName evidence="5">DNA 3'-5' helicase</fullName>
        <ecNumber evidence="5">5.6.2.4</ecNumber>
    </recommendedName>
</protein>
<dbReference type="GO" id="GO:0003677">
    <property type="term" value="F:DNA binding"/>
    <property type="evidence" value="ECO:0007669"/>
    <property type="project" value="UniProtKB-KW"/>
</dbReference>
<dbReference type="InterPro" id="IPR027417">
    <property type="entry name" value="P-loop_NTPase"/>
</dbReference>
<sequence>RELIKAGVPCIILYANLAQEACVQEKIFEEIACGLIKVLFVTPEKLVSNKGFCRFITRLYEQQKVRFVIDEAHCIIAYQNFREAWGRLGILKQRWKLAPIMLLTATCTQSEVDEIRANLAIEEDNFAIICSSTSHRPEIIFNVQEKKEIRDQYINDIIDIINANLLGRIIIYCATHFSSNLIQEAGRAGHDGNTATNVIFYSKKDVCINYSIVAEHREIISMIEEQRLINKLDQAATKIFEVFYYCNSRYECRQQLIWQYQAWPDERGEQICPDDIIDVFRGGKTAKIKQKKWDNLPVYPTEKRKVLKMKELVQFALADLVVCGLVQEKIILRKTFEGSKGLSSSIVVIGVVPGAQANANMQTWYYFVK</sequence>
<evidence type="ECO:0000256" key="5">
    <source>
        <dbReference type="ARBA" id="ARBA00034808"/>
    </source>
</evidence>
<dbReference type="EC" id="5.6.2.4" evidence="5"/>
<evidence type="ECO:0000256" key="4">
    <source>
        <dbReference type="ARBA" id="ARBA00034617"/>
    </source>
</evidence>
<dbReference type="EMBL" id="LLXL01001263">
    <property type="protein sequence ID" value="PKK65424.1"/>
    <property type="molecule type" value="Genomic_DNA"/>
</dbReference>
<proteinExistence type="inferred from homology"/>
<evidence type="ECO:0000313" key="7">
    <source>
        <dbReference type="EMBL" id="PKK65424.1"/>
    </source>
</evidence>
<reference evidence="7 9" key="1">
    <citation type="submission" date="2016-04" db="EMBL/GenBank/DDBJ databases">
        <title>Genome analyses suggest a sexual origin of heterokaryosis in a supposedly ancient asexual fungus.</title>
        <authorList>
            <person name="Ropars J."/>
            <person name="Sedzielewska K."/>
            <person name="Noel J."/>
            <person name="Charron P."/>
            <person name="Farinelli L."/>
            <person name="Marton T."/>
            <person name="Kruger M."/>
            <person name="Pelin A."/>
            <person name="Brachmann A."/>
            <person name="Corradi N."/>
        </authorList>
    </citation>
    <scope>NUCLEOTIDE SEQUENCE [LARGE SCALE GENOMIC DNA]</scope>
    <source>
        <strain evidence="7 9">C2</strain>
    </source>
</reference>
<keyword evidence="3" id="KW-0413">Isomerase</keyword>
<organism evidence="7 9">
    <name type="scientific">Rhizophagus irregularis</name>
    <dbReference type="NCBI Taxonomy" id="588596"/>
    <lineage>
        <taxon>Eukaryota</taxon>
        <taxon>Fungi</taxon>
        <taxon>Fungi incertae sedis</taxon>
        <taxon>Mucoromycota</taxon>
        <taxon>Glomeromycotina</taxon>
        <taxon>Glomeromycetes</taxon>
        <taxon>Glomerales</taxon>
        <taxon>Glomeraceae</taxon>
        <taxon>Rhizophagus</taxon>
    </lineage>
</organism>
<comment type="caution">
    <text evidence="7">The sequence shown here is derived from an EMBL/GenBank/DDBJ whole genome shotgun (WGS) entry which is preliminary data.</text>
</comment>
<evidence type="ECO:0000256" key="1">
    <source>
        <dbReference type="ARBA" id="ARBA00005446"/>
    </source>
</evidence>
<dbReference type="GO" id="GO:0005524">
    <property type="term" value="F:ATP binding"/>
    <property type="evidence" value="ECO:0007669"/>
    <property type="project" value="InterPro"/>
</dbReference>
<dbReference type="EMBL" id="LLXL01000991">
    <property type="protein sequence ID" value="PKK67218.1"/>
    <property type="molecule type" value="Genomic_DNA"/>
</dbReference>
<dbReference type="SUPFAM" id="SSF52540">
    <property type="entry name" value="P-loop containing nucleoside triphosphate hydrolases"/>
    <property type="match status" value="1"/>
</dbReference>
<dbReference type="InterPro" id="IPR011545">
    <property type="entry name" value="DEAD/DEAH_box_helicase_dom"/>
</dbReference>
<dbReference type="GO" id="GO:0005694">
    <property type="term" value="C:chromosome"/>
    <property type="evidence" value="ECO:0007669"/>
    <property type="project" value="TreeGrafter"/>
</dbReference>
<gene>
    <name evidence="8" type="ORF">RhiirC2_714273</name>
    <name evidence="7" type="ORF">RhiirC2_715554</name>
</gene>
<dbReference type="Pfam" id="PF00270">
    <property type="entry name" value="DEAD"/>
    <property type="match status" value="1"/>
</dbReference>
<dbReference type="Proteomes" id="UP000233469">
    <property type="component" value="Unassembled WGS sequence"/>
</dbReference>
<comment type="similarity">
    <text evidence="1">Belongs to the helicase family. RecQ subfamily.</text>
</comment>
<dbReference type="AlphaFoldDB" id="A0A2N1MUT6"/>
<accession>A0A2N1MUT6</accession>
<evidence type="ECO:0000259" key="6">
    <source>
        <dbReference type="PROSITE" id="PS51192"/>
    </source>
</evidence>
<dbReference type="InterPro" id="IPR014001">
    <property type="entry name" value="Helicase_ATP-bd"/>
</dbReference>
<evidence type="ECO:0000256" key="3">
    <source>
        <dbReference type="ARBA" id="ARBA00023235"/>
    </source>
</evidence>
<dbReference type="PROSITE" id="PS51192">
    <property type="entry name" value="HELICASE_ATP_BIND_1"/>
    <property type="match status" value="1"/>
</dbReference>
<keyword evidence="2" id="KW-0238">DNA-binding</keyword>
<dbReference type="PANTHER" id="PTHR13710:SF105">
    <property type="entry name" value="ATP-DEPENDENT DNA HELICASE Q1"/>
    <property type="match status" value="1"/>
</dbReference>
<dbReference type="VEuPathDB" id="FungiDB:RhiirA1_316341"/>
<evidence type="ECO:0000256" key="2">
    <source>
        <dbReference type="ARBA" id="ARBA00023125"/>
    </source>
</evidence>
<comment type="catalytic activity">
    <reaction evidence="4">
        <text>Couples ATP hydrolysis with the unwinding of duplex DNA by translocating in the 3'-5' direction.</text>
        <dbReference type="EC" id="5.6.2.4"/>
    </reaction>
</comment>
<dbReference type="VEuPathDB" id="FungiDB:FUN_022003"/>
<dbReference type="GO" id="GO:0043138">
    <property type="term" value="F:3'-5' DNA helicase activity"/>
    <property type="evidence" value="ECO:0007669"/>
    <property type="project" value="UniProtKB-EC"/>
</dbReference>